<evidence type="ECO:0000256" key="1">
    <source>
        <dbReference type="SAM" id="MobiDB-lite"/>
    </source>
</evidence>
<sequence length="197" mass="21758">MHHDQAVAQLQGLLHVVGDHHCGQLVTLHHLIGQPGDQRRTLRVERRGVLVQQQNTWLGERRHDQRQRLPLASREQPDARGQPVLQAQLEGLQFFAELFTARVGDAQFERASTSAGPGDRQILLDRQVRAGAGHRVLEDPAHLAGHPIVGQPGDIFTIDPDAAQIGAVAPRHHIQQRRFAGAVRSDDGREIPGLQGQ</sequence>
<reference evidence="2" key="1">
    <citation type="submission" date="2019-08" db="EMBL/GenBank/DDBJ databases">
        <authorList>
            <person name="Kucharzyk K."/>
            <person name="Murdoch R.W."/>
            <person name="Higgins S."/>
            <person name="Loffler F."/>
        </authorList>
    </citation>
    <scope>NUCLEOTIDE SEQUENCE</scope>
</reference>
<dbReference type="AlphaFoldDB" id="A0A645G2F0"/>
<accession>A0A645G2F0</accession>
<evidence type="ECO:0000313" key="2">
    <source>
        <dbReference type="EMBL" id="MPN19989.1"/>
    </source>
</evidence>
<protein>
    <submittedName>
        <fullName evidence="2">Uncharacterized protein</fullName>
    </submittedName>
</protein>
<dbReference type="AntiFam" id="ANF00095">
    <property type="entry name" value="Shadow ORF (opposite ABC transporters)"/>
</dbReference>
<dbReference type="EMBL" id="VSSQ01067631">
    <property type="protein sequence ID" value="MPN19989.1"/>
    <property type="molecule type" value="Genomic_DNA"/>
</dbReference>
<feature type="region of interest" description="Disordered" evidence="1">
    <location>
        <begin position="177"/>
        <end position="197"/>
    </location>
</feature>
<comment type="caution">
    <text evidence="2">The sequence shown here is derived from an EMBL/GenBank/DDBJ whole genome shotgun (WGS) entry which is preliminary data.</text>
</comment>
<feature type="region of interest" description="Disordered" evidence="1">
    <location>
        <begin position="61"/>
        <end position="81"/>
    </location>
</feature>
<dbReference type="AntiFam" id="ANF00142">
    <property type="entry name" value="Shadow ORF (opposite yadG)"/>
</dbReference>
<organism evidence="2">
    <name type="scientific">bioreactor metagenome</name>
    <dbReference type="NCBI Taxonomy" id="1076179"/>
    <lineage>
        <taxon>unclassified sequences</taxon>
        <taxon>metagenomes</taxon>
        <taxon>ecological metagenomes</taxon>
    </lineage>
</organism>
<name>A0A645G2F0_9ZZZZ</name>
<gene>
    <name evidence="2" type="ORF">SDC9_167364</name>
</gene>
<proteinExistence type="predicted"/>